<dbReference type="InterPro" id="IPR043128">
    <property type="entry name" value="Rev_trsase/Diguanyl_cyclase"/>
</dbReference>
<dbReference type="InterPro" id="IPR041577">
    <property type="entry name" value="RT_RNaseH_2"/>
</dbReference>
<protein>
    <submittedName>
        <fullName evidence="2">Putative reverse transcriptase domain-containing protein</fullName>
    </submittedName>
</protein>
<dbReference type="SUPFAM" id="SSF56672">
    <property type="entry name" value="DNA/RNA polymerases"/>
    <property type="match status" value="1"/>
</dbReference>
<organism evidence="2">
    <name type="scientific">Tanacetum cinerariifolium</name>
    <name type="common">Dalmatian daisy</name>
    <name type="synonym">Chrysanthemum cinerariifolium</name>
    <dbReference type="NCBI Taxonomy" id="118510"/>
    <lineage>
        <taxon>Eukaryota</taxon>
        <taxon>Viridiplantae</taxon>
        <taxon>Streptophyta</taxon>
        <taxon>Embryophyta</taxon>
        <taxon>Tracheophyta</taxon>
        <taxon>Spermatophyta</taxon>
        <taxon>Magnoliopsida</taxon>
        <taxon>eudicotyledons</taxon>
        <taxon>Gunneridae</taxon>
        <taxon>Pentapetalae</taxon>
        <taxon>asterids</taxon>
        <taxon>campanulids</taxon>
        <taxon>Asterales</taxon>
        <taxon>Asteraceae</taxon>
        <taxon>Asteroideae</taxon>
        <taxon>Anthemideae</taxon>
        <taxon>Anthemidinae</taxon>
        <taxon>Tanacetum</taxon>
    </lineage>
</organism>
<evidence type="ECO:0000259" key="1">
    <source>
        <dbReference type="Pfam" id="PF17919"/>
    </source>
</evidence>
<dbReference type="PANTHER" id="PTHR34072:SF52">
    <property type="entry name" value="RIBONUCLEASE H"/>
    <property type="match status" value="1"/>
</dbReference>
<dbReference type="EMBL" id="BKCJ010582871">
    <property type="protein sequence ID" value="GFB23948.1"/>
    <property type="molecule type" value="Genomic_DNA"/>
</dbReference>
<dbReference type="AlphaFoldDB" id="A0A699L8U8"/>
<feature type="non-terminal residue" evidence="2">
    <location>
        <position position="110"/>
    </location>
</feature>
<keyword evidence="2" id="KW-0695">RNA-directed DNA polymerase</keyword>
<feature type="domain" description="Reverse transcriptase/retrotransposon-derived protein RNase H-like" evidence="1">
    <location>
        <begin position="7"/>
        <end position="58"/>
    </location>
</feature>
<reference evidence="2" key="1">
    <citation type="journal article" date="2019" name="Sci. Rep.">
        <title>Draft genome of Tanacetum cinerariifolium, the natural source of mosquito coil.</title>
        <authorList>
            <person name="Yamashiro T."/>
            <person name="Shiraishi A."/>
            <person name="Satake H."/>
            <person name="Nakayama K."/>
        </authorList>
    </citation>
    <scope>NUCLEOTIDE SEQUENCE</scope>
</reference>
<dbReference type="PANTHER" id="PTHR34072">
    <property type="entry name" value="ENZYMATIC POLYPROTEIN-RELATED"/>
    <property type="match status" value="1"/>
</dbReference>
<gene>
    <name evidence="2" type="ORF">Tci_695919</name>
</gene>
<comment type="caution">
    <text evidence="2">The sequence shown here is derived from an EMBL/GenBank/DDBJ whole genome shotgun (WGS) entry which is preliminary data.</text>
</comment>
<dbReference type="InterPro" id="IPR043502">
    <property type="entry name" value="DNA/RNA_pol_sf"/>
</dbReference>
<keyword evidence="2" id="KW-0808">Transferase</keyword>
<dbReference type="Pfam" id="PF17919">
    <property type="entry name" value="RT_RNaseH_2"/>
    <property type="match status" value="1"/>
</dbReference>
<evidence type="ECO:0000313" key="2">
    <source>
        <dbReference type="EMBL" id="GFB23948.1"/>
    </source>
</evidence>
<dbReference type="Gene3D" id="3.30.70.270">
    <property type="match status" value="1"/>
</dbReference>
<dbReference type="GO" id="GO:0003964">
    <property type="term" value="F:RNA-directed DNA polymerase activity"/>
    <property type="evidence" value="ECO:0007669"/>
    <property type="project" value="UniProtKB-KW"/>
</dbReference>
<proteinExistence type="predicted"/>
<sequence length="110" mass="12628">KCKTFNWGKEQELAFQTLKDKLCNVHVLALPDGLEDFVVYCDTLRIGLGCVLMQRGPELVKEAIEKSSQIKDRLKVARDHQNSYADKRRKPLEFSVGDYVLFKVSPWKGV</sequence>
<keyword evidence="2" id="KW-0548">Nucleotidyltransferase</keyword>
<accession>A0A699L8U8</accession>
<name>A0A699L8U8_TANCI</name>
<feature type="non-terminal residue" evidence="2">
    <location>
        <position position="1"/>
    </location>
</feature>